<dbReference type="GO" id="GO:0008860">
    <property type="term" value="F:ferredoxin-NAD+ reductase activity"/>
    <property type="evidence" value="ECO:0007669"/>
    <property type="project" value="UniProtKB-EC"/>
</dbReference>
<dbReference type="AlphaFoldDB" id="A0A7W4VYC7"/>
<keyword evidence="4 7" id="KW-0560">Oxidoreductase</keyword>
<evidence type="ECO:0000313" key="7">
    <source>
        <dbReference type="EMBL" id="MBB3044032.1"/>
    </source>
</evidence>
<keyword evidence="7" id="KW-0223">Dioxygenase</keyword>
<organism evidence="7 8">
    <name type="scientific">Nocardioides soli</name>
    <dbReference type="NCBI Taxonomy" id="1036020"/>
    <lineage>
        <taxon>Bacteria</taxon>
        <taxon>Bacillati</taxon>
        <taxon>Actinomycetota</taxon>
        <taxon>Actinomycetes</taxon>
        <taxon>Propionibacteriales</taxon>
        <taxon>Nocardioidaceae</taxon>
        <taxon>Nocardioides</taxon>
    </lineage>
</organism>
<protein>
    <submittedName>
        <fullName evidence="7">3-phenylpropionate/trans-cinnamate dioxygenase ferredoxin reductase subunit</fullName>
        <ecNumber evidence="7">1.18.1.3</ecNumber>
    </submittedName>
</protein>
<dbReference type="Gene3D" id="3.50.50.60">
    <property type="entry name" value="FAD/NAD(P)-binding domain"/>
    <property type="match status" value="2"/>
</dbReference>
<comment type="cofactor">
    <cofactor evidence="1">
        <name>FAD</name>
        <dbReference type="ChEBI" id="CHEBI:57692"/>
    </cofactor>
</comment>
<dbReference type="EC" id="1.18.1.3" evidence="7"/>
<evidence type="ECO:0000256" key="1">
    <source>
        <dbReference type="ARBA" id="ARBA00001974"/>
    </source>
</evidence>
<evidence type="ECO:0000313" key="8">
    <source>
        <dbReference type="Proteomes" id="UP000589626"/>
    </source>
</evidence>
<dbReference type="Gene3D" id="3.30.390.30">
    <property type="match status" value="1"/>
</dbReference>
<dbReference type="InterPro" id="IPR028202">
    <property type="entry name" value="Reductase_C"/>
</dbReference>
<dbReference type="InterPro" id="IPR016156">
    <property type="entry name" value="FAD/NAD-linked_Rdtase_dimer_sf"/>
</dbReference>
<dbReference type="EMBL" id="JACHWR010000003">
    <property type="protein sequence ID" value="MBB3044032.1"/>
    <property type="molecule type" value="Genomic_DNA"/>
</dbReference>
<dbReference type="PRINTS" id="PR00368">
    <property type="entry name" value="FADPNR"/>
</dbReference>
<dbReference type="InterPro" id="IPR050446">
    <property type="entry name" value="FAD-oxidoreductase/Apoptosis"/>
</dbReference>
<dbReference type="PANTHER" id="PTHR43557:SF2">
    <property type="entry name" value="RIESKE DOMAIN-CONTAINING PROTEIN-RELATED"/>
    <property type="match status" value="1"/>
</dbReference>
<evidence type="ECO:0000259" key="5">
    <source>
        <dbReference type="Pfam" id="PF07992"/>
    </source>
</evidence>
<dbReference type="RefSeq" id="WP_183593951.1">
    <property type="nucleotide sequence ID" value="NZ_JACHWR010000003.1"/>
</dbReference>
<dbReference type="GO" id="GO:0051213">
    <property type="term" value="F:dioxygenase activity"/>
    <property type="evidence" value="ECO:0007669"/>
    <property type="project" value="UniProtKB-KW"/>
</dbReference>
<dbReference type="SUPFAM" id="SSF51905">
    <property type="entry name" value="FAD/NAD(P)-binding domain"/>
    <property type="match status" value="1"/>
</dbReference>
<dbReference type="GO" id="GO:0016651">
    <property type="term" value="F:oxidoreductase activity, acting on NAD(P)H"/>
    <property type="evidence" value="ECO:0007669"/>
    <property type="project" value="TreeGrafter"/>
</dbReference>
<reference evidence="7 8" key="1">
    <citation type="submission" date="2020-08" db="EMBL/GenBank/DDBJ databases">
        <title>Sequencing the genomes of 1000 actinobacteria strains.</title>
        <authorList>
            <person name="Klenk H.-P."/>
        </authorList>
    </citation>
    <scope>NUCLEOTIDE SEQUENCE [LARGE SCALE GENOMIC DNA]</scope>
    <source>
        <strain evidence="7 8">DSM 105498</strain>
    </source>
</reference>
<dbReference type="InterPro" id="IPR023753">
    <property type="entry name" value="FAD/NAD-binding_dom"/>
</dbReference>
<dbReference type="Pfam" id="PF07992">
    <property type="entry name" value="Pyr_redox_2"/>
    <property type="match status" value="1"/>
</dbReference>
<accession>A0A7W4VYC7</accession>
<evidence type="ECO:0000256" key="4">
    <source>
        <dbReference type="ARBA" id="ARBA00023002"/>
    </source>
</evidence>
<evidence type="ECO:0000256" key="2">
    <source>
        <dbReference type="ARBA" id="ARBA00022630"/>
    </source>
</evidence>
<dbReference type="GO" id="GO:0005737">
    <property type="term" value="C:cytoplasm"/>
    <property type="evidence" value="ECO:0007669"/>
    <property type="project" value="TreeGrafter"/>
</dbReference>
<keyword evidence="8" id="KW-1185">Reference proteome</keyword>
<evidence type="ECO:0000259" key="6">
    <source>
        <dbReference type="Pfam" id="PF14759"/>
    </source>
</evidence>
<dbReference type="SUPFAM" id="SSF55424">
    <property type="entry name" value="FAD/NAD-linked reductases, dimerisation (C-terminal) domain"/>
    <property type="match status" value="1"/>
</dbReference>
<dbReference type="Pfam" id="PF14759">
    <property type="entry name" value="Reductase_C"/>
    <property type="match status" value="1"/>
</dbReference>
<sequence length="413" mass="44501">MEGLDSVAIVGANLAGARVAESLRHRGYGGEIVLIGAEPHLPYERPPLSKQALLDGLTTPDSLLIRSHEQWAELDVEIRTGETVADIDPSLSSLCVESGYERRGFDVVVLCTGAKNRVLNVPGGNLGGVHYLRDIAEAAALSNSLKPGVQIVIIGGGYIGCEVAASAVTLGCDVTILEAMPHVLSRALPPRWSDIIAQEHRQKGVEVRTGTMVRRLVGEDRVRAVELDEGELLEADVVVIGIGTEPSVGLGRSLRLNVQGGIVVDEFGRTSHPRVFASGDVTSQPDVWAGSGLRRLESFQNAQEQSDSVAAAILGQEASRRPVPWFWSDQYDLNIQTAGVVDDGDEVVVRGSVEDDGFCAFHLRNEQLVGAFAINRGREVRAAMRLMESGGRIEPTELADTSNDLRRIRVRQP</sequence>
<feature type="domain" description="FAD/NAD(P)-binding" evidence="5">
    <location>
        <begin position="6"/>
        <end position="305"/>
    </location>
</feature>
<dbReference type="PANTHER" id="PTHR43557">
    <property type="entry name" value="APOPTOSIS-INDUCING FACTOR 1"/>
    <property type="match status" value="1"/>
</dbReference>
<name>A0A7W4VYC7_9ACTN</name>
<keyword evidence="2" id="KW-0285">Flavoprotein</keyword>
<dbReference type="PRINTS" id="PR00411">
    <property type="entry name" value="PNDRDTASEI"/>
</dbReference>
<keyword evidence="3" id="KW-0274">FAD</keyword>
<dbReference type="InterPro" id="IPR036188">
    <property type="entry name" value="FAD/NAD-bd_sf"/>
</dbReference>
<comment type="caution">
    <text evidence="7">The sequence shown here is derived from an EMBL/GenBank/DDBJ whole genome shotgun (WGS) entry which is preliminary data.</text>
</comment>
<evidence type="ECO:0000256" key="3">
    <source>
        <dbReference type="ARBA" id="ARBA00022827"/>
    </source>
</evidence>
<gene>
    <name evidence="7" type="ORF">FHU40_003869</name>
</gene>
<dbReference type="Proteomes" id="UP000589626">
    <property type="component" value="Unassembled WGS sequence"/>
</dbReference>
<proteinExistence type="predicted"/>
<feature type="domain" description="Reductase C-terminal" evidence="6">
    <location>
        <begin position="325"/>
        <end position="408"/>
    </location>
</feature>